<sequence>MKQMHNSNIFENLRLPHNHRQKVYPNGTLVVTDLERLSDEGTYKCVAKNSESKYAQNSLYVIVLVRPEIEAFSFSSTLQQGQRYNTLCSVIKGDPPVMIEWHKNGRPITKASNDPQFAGINIAHVNEYSLSLSFDSLRPEHSGNYSCMANNVAGTVAHNATMVIHVTFAAITLSETQALFALRLLSEYFLIEFAVCILDFVTVPPKWRFEPIDVAVIKGRVAIIDCQADGFPPPRIRWSKAEDTALRIQSNQFESTFKGFRERFTRFTQYTEI</sequence>
<dbReference type="VEuPathDB" id="VectorBase:LDEU004868"/>
<dbReference type="GO" id="GO:0005886">
    <property type="term" value="C:plasma membrane"/>
    <property type="evidence" value="ECO:0007669"/>
    <property type="project" value="TreeGrafter"/>
</dbReference>
<feature type="domain" description="Ig-like" evidence="4">
    <location>
        <begin position="67"/>
        <end position="163"/>
    </location>
</feature>
<accession>A0A443SI04</accession>
<keyword evidence="2" id="KW-1015">Disulfide bond</keyword>
<evidence type="ECO:0000313" key="6">
    <source>
        <dbReference type="Proteomes" id="UP000288716"/>
    </source>
</evidence>
<dbReference type="InterPro" id="IPR003598">
    <property type="entry name" value="Ig_sub2"/>
</dbReference>
<name>A0A443SI04_9ACAR</name>
<feature type="domain" description="Ig-like" evidence="4">
    <location>
        <begin position="205"/>
        <end position="273"/>
    </location>
</feature>
<dbReference type="Pfam" id="PF13927">
    <property type="entry name" value="Ig_3"/>
    <property type="match status" value="1"/>
</dbReference>
<dbReference type="InterPro" id="IPR036179">
    <property type="entry name" value="Ig-like_dom_sf"/>
</dbReference>
<dbReference type="GO" id="GO:0007156">
    <property type="term" value="P:homophilic cell adhesion via plasma membrane adhesion molecules"/>
    <property type="evidence" value="ECO:0007669"/>
    <property type="project" value="TreeGrafter"/>
</dbReference>
<dbReference type="AlphaFoldDB" id="A0A443SI04"/>
<organism evidence="5 6">
    <name type="scientific">Leptotrombidium deliense</name>
    <dbReference type="NCBI Taxonomy" id="299467"/>
    <lineage>
        <taxon>Eukaryota</taxon>
        <taxon>Metazoa</taxon>
        <taxon>Ecdysozoa</taxon>
        <taxon>Arthropoda</taxon>
        <taxon>Chelicerata</taxon>
        <taxon>Arachnida</taxon>
        <taxon>Acari</taxon>
        <taxon>Acariformes</taxon>
        <taxon>Trombidiformes</taxon>
        <taxon>Prostigmata</taxon>
        <taxon>Anystina</taxon>
        <taxon>Parasitengona</taxon>
        <taxon>Trombiculoidea</taxon>
        <taxon>Trombiculidae</taxon>
        <taxon>Leptotrombidium</taxon>
    </lineage>
</organism>
<dbReference type="InterPro" id="IPR007110">
    <property type="entry name" value="Ig-like_dom"/>
</dbReference>
<evidence type="ECO:0000313" key="5">
    <source>
        <dbReference type="EMBL" id="RWS27171.1"/>
    </source>
</evidence>
<comment type="caution">
    <text evidence="5">The sequence shown here is derived from an EMBL/GenBank/DDBJ whole genome shotgun (WGS) entry which is preliminary data.</text>
</comment>
<dbReference type="InterPro" id="IPR013783">
    <property type="entry name" value="Ig-like_fold"/>
</dbReference>
<protein>
    <submittedName>
        <fullName evidence="5">Neural cell adhesion molecule L1-like protein</fullName>
    </submittedName>
</protein>
<dbReference type="PROSITE" id="PS50835">
    <property type="entry name" value="IG_LIKE"/>
    <property type="match status" value="2"/>
</dbReference>
<dbReference type="FunFam" id="2.60.40.10:FF:000333">
    <property type="entry name" value="Down syndrome cell adhesion molecule"/>
    <property type="match status" value="1"/>
</dbReference>
<evidence type="ECO:0000256" key="3">
    <source>
        <dbReference type="ARBA" id="ARBA00023319"/>
    </source>
</evidence>
<dbReference type="OrthoDB" id="6427780at2759"/>
<evidence type="ECO:0000259" key="4">
    <source>
        <dbReference type="PROSITE" id="PS50835"/>
    </source>
</evidence>
<dbReference type="EMBL" id="NCKV01002206">
    <property type="protein sequence ID" value="RWS27171.1"/>
    <property type="molecule type" value="Genomic_DNA"/>
</dbReference>
<dbReference type="STRING" id="299467.A0A443SI04"/>
<keyword evidence="1" id="KW-0732">Signal</keyword>
<evidence type="ECO:0000256" key="2">
    <source>
        <dbReference type="ARBA" id="ARBA00023157"/>
    </source>
</evidence>
<dbReference type="InterPro" id="IPR050958">
    <property type="entry name" value="Cell_Adh-Cytoskel_Orgn"/>
</dbReference>
<proteinExistence type="predicted"/>
<keyword evidence="3" id="KW-0393">Immunoglobulin domain</keyword>
<dbReference type="PANTHER" id="PTHR45080">
    <property type="entry name" value="CONTACTIN 5"/>
    <property type="match status" value="1"/>
</dbReference>
<gene>
    <name evidence="5" type="ORF">B4U80_03194</name>
</gene>
<dbReference type="PANTHER" id="PTHR45080:SF8">
    <property type="entry name" value="IG-LIKE DOMAIN-CONTAINING PROTEIN"/>
    <property type="match status" value="1"/>
</dbReference>
<dbReference type="Proteomes" id="UP000288716">
    <property type="component" value="Unassembled WGS sequence"/>
</dbReference>
<dbReference type="SMART" id="SM00408">
    <property type="entry name" value="IGc2"/>
    <property type="match status" value="1"/>
</dbReference>
<reference evidence="5 6" key="1">
    <citation type="journal article" date="2018" name="Gigascience">
        <title>Genomes of trombidid mites reveal novel predicted allergens and laterally-transferred genes associated with secondary metabolism.</title>
        <authorList>
            <person name="Dong X."/>
            <person name="Chaisiri K."/>
            <person name="Xia D."/>
            <person name="Armstrong S.D."/>
            <person name="Fang Y."/>
            <person name="Donnelly M.J."/>
            <person name="Kadowaki T."/>
            <person name="McGarry J.W."/>
            <person name="Darby A.C."/>
            <person name="Makepeace B.L."/>
        </authorList>
    </citation>
    <scope>NUCLEOTIDE SEQUENCE [LARGE SCALE GENOMIC DNA]</scope>
    <source>
        <strain evidence="5">UoL-UT</strain>
    </source>
</reference>
<keyword evidence="6" id="KW-1185">Reference proteome</keyword>
<dbReference type="SUPFAM" id="SSF48726">
    <property type="entry name" value="Immunoglobulin"/>
    <property type="match status" value="3"/>
</dbReference>
<evidence type="ECO:0000256" key="1">
    <source>
        <dbReference type="ARBA" id="ARBA00022729"/>
    </source>
</evidence>
<dbReference type="Gene3D" id="2.60.40.10">
    <property type="entry name" value="Immunoglobulins"/>
    <property type="match status" value="3"/>
</dbReference>